<dbReference type="InterPro" id="IPR027417">
    <property type="entry name" value="P-loop_NTPase"/>
</dbReference>
<evidence type="ECO:0000313" key="5">
    <source>
        <dbReference type="EMBL" id="MER7187777.1"/>
    </source>
</evidence>
<dbReference type="PANTHER" id="PTHR16305:SF35">
    <property type="entry name" value="TRANSCRIPTIONAL ACTIVATOR DOMAIN"/>
    <property type="match status" value="1"/>
</dbReference>
<dbReference type="PANTHER" id="PTHR16305">
    <property type="entry name" value="TESTICULAR SOLUBLE ADENYLYL CYCLASE"/>
    <property type="match status" value="1"/>
</dbReference>
<feature type="domain" description="Orc1-like AAA ATPase" evidence="4">
    <location>
        <begin position="22"/>
        <end position="178"/>
    </location>
</feature>
<keyword evidence="2 5" id="KW-0067">ATP-binding</keyword>
<dbReference type="GO" id="GO:0005524">
    <property type="term" value="F:ATP binding"/>
    <property type="evidence" value="ECO:0007669"/>
    <property type="project" value="UniProtKB-KW"/>
</dbReference>
<feature type="compositionally biased region" description="Basic and acidic residues" evidence="3">
    <location>
        <begin position="1"/>
        <end position="14"/>
    </location>
</feature>
<dbReference type="Gene3D" id="3.40.50.300">
    <property type="entry name" value="P-loop containing nucleotide triphosphate hydrolases"/>
    <property type="match status" value="1"/>
</dbReference>
<evidence type="ECO:0000313" key="6">
    <source>
        <dbReference type="Proteomes" id="UP001474181"/>
    </source>
</evidence>
<dbReference type="EMBL" id="JBEPEK010000909">
    <property type="protein sequence ID" value="MER7187777.1"/>
    <property type="molecule type" value="Genomic_DNA"/>
</dbReference>
<dbReference type="Proteomes" id="UP001474181">
    <property type="component" value="Unassembled WGS sequence"/>
</dbReference>
<feature type="region of interest" description="Disordered" evidence="3">
    <location>
        <begin position="1"/>
        <end position="25"/>
    </location>
</feature>
<sequence>MSTSERRRQTEEPPRPPSGEGRLPGRKAELELIDSLLAGLGQGSSGLLLHGEPGVGKTALLDAAAARATALGMRVLRAAGVQSETRIPYSALHQLLYPVRHDVDRLDGHHRDALHQVFDLTRPPAPEPLVSTAVLALLELTTAERGLLMITDDVAWFDEASAAVVGFVVRRIADAPIVFLAASRTGTEDLFRRSGLPERKVESLDTGGAGAVLDAHAPGLAPAVRRRLLAEADGNPLALRELPAALTDRQLSGQDPLPDRLPLSRRLAATCAGLLAELP</sequence>
<keyword evidence="1" id="KW-0547">Nucleotide-binding</keyword>
<proteinExistence type="predicted"/>
<gene>
    <name evidence="5" type="ORF">ABT404_51390</name>
</gene>
<organism evidence="5 6">
    <name type="scientific">Streptomyces hyaluromycini</name>
    <dbReference type="NCBI Taxonomy" id="1377993"/>
    <lineage>
        <taxon>Bacteria</taxon>
        <taxon>Bacillati</taxon>
        <taxon>Actinomycetota</taxon>
        <taxon>Actinomycetes</taxon>
        <taxon>Kitasatosporales</taxon>
        <taxon>Streptomycetaceae</taxon>
        <taxon>Streptomyces</taxon>
    </lineage>
</organism>
<evidence type="ECO:0000256" key="2">
    <source>
        <dbReference type="ARBA" id="ARBA00022840"/>
    </source>
</evidence>
<reference evidence="5 6" key="1">
    <citation type="submission" date="2024-06" db="EMBL/GenBank/DDBJ databases">
        <title>The Natural Products Discovery Center: Release of the First 8490 Sequenced Strains for Exploring Actinobacteria Biosynthetic Diversity.</title>
        <authorList>
            <person name="Kalkreuter E."/>
            <person name="Kautsar S.A."/>
            <person name="Yang D."/>
            <person name="Bader C.D."/>
            <person name="Teijaro C.N."/>
            <person name="Fluegel L."/>
            <person name="Davis C.M."/>
            <person name="Simpson J.R."/>
            <person name="Lauterbach L."/>
            <person name="Steele A.D."/>
            <person name="Gui C."/>
            <person name="Meng S."/>
            <person name="Li G."/>
            <person name="Viehrig K."/>
            <person name="Ye F."/>
            <person name="Su P."/>
            <person name="Kiefer A.F."/>
            <person name="Nichols A."/>
            <person name="Cepeda A.J."/>
            <person name="Yan W."/>
            <person name="Fan B."/>
            <person name="Jiang Y."/>
            <person name="Adhikari A."/>
            <person name="Zheng C.-J."/>
            <person name="Schuster L."/>
            <person name="Cowan T.M."/>
            <person name="Smanski M.J."/>
            <person name="Chevrette M.G."/>
            <person name="De Carvalho L.P.S."/>
            <person name="Shen B."/>
        </authorList>
    </citation>
    <scope>NUCLEOTIDE SEQUENCE [LARGE SCALE GENOMIC DNA]</scope>
    <source>
        <strain evidence="5 6">NPDC000234</strain>
    </source>
</reference>
<dbReference type="RefSeq" id="WP_350792438.1">
    <property type="nucleotide sequence ID" value="NZ_JBEPEK010000909.1"/>
</dbReference>
<name>A0ABV1XFQ1_9ACTN</name>
<evidence type="ECO:0000256" key="1">
    <source>
        <dbReference type="ARBA" id="ARBA00022741"/>
    </source>
</evidence>
<evidence type="ECO:0000259" key="4">
    <source>
        <dbReference type="Pfam" id="PF13191"/>
    </source>
</evidence>
<dbReference type="InterPro" id="IPR041664">
    <property type="entry name" value="AAA_16"/>
</dbReference>
<feature type="non-terminal residue" evidence="5">
    <location>
        <position position="279"/>
    </location>
</feature>
<dbReference type="Pfam" id="PF13191">
    <property type="entry name" value="AAA_16"/>
    <property type="match status" value="1"/>
</dbReference>
<accession>A0ABV1XFQ1</accession>
<comment type="caution">
    <text evidence="5">The sequence shown here is derived from an EMBL/GenBank/DDBJ whole genome shotgun (WGS) entry which is preliminary data.</text>
</comment>
<evidence type="ECO:0000256" key="3">
    <source>
        <dbReference type="SAM" id="MobiDB-lite"/>
    </source>
</evidence>
<protein>
    <submittedName>
        <fullName evidence="5">ATP-binding protein</fullName>
    </submittedName>
</protein>
<dbReference type="SUPFAM" id="SSF52540">
    <property type="entry name" value="P-loop containing nucleoside triphosphate hydrolases"/>
    <property type="match status" value="1"/>
</dbReference>
<keyword evidence="6" id="KW-1185">Reference proteome</keyword>